<evidence type="ECO:0000313" key="2">
    <source>
        <dbReference type="EMBL" id="VUZ54961.1"/>
    </source>
</evidence>
<feature type="transmembrane region" description="Helical" evidence="1">
    <location>
        <begin position="20"/>
        <end position="41"/>
    </location>
</feature>
<keyword evidence="1" id="KW-0472">Membrane</keyword>
<feature type="transmembrane region" description="Helical" evidence="1">
    <location>
        <begin position="53"/>
        <end position="75"/>
    </location>
</feature>
<protein>
    <submittedName>
        <fullName evidence="2">Uncharacterized protein</fullName>
    </submittedName>
</protein>
<reference evidence="2 3" key="1">
    <citation type="submission" date="2019-07" db="EMBL/GenBank/DDBJ databases">
        <authorList>
            <person name="Jastrzebski P J."/>
            <person name="Paukszto L."/>
            <person name="Jastrzebski P J."/>
        </authorList>
    </citation>
    <scope>NUCLEOTIDE SEQUENCE [LARGE SCALE GENOMIC DNA]</scope>
    <source>
        <strain evidence="2 3">WMS-il1</strain>
    </source>
</reference>
<gene>
    <name evidence="2" type="ORF">WMSIL1_LOCUS12675</name>
</gene>
<evidence type="ECO:0000313" key="3">
    <source>
        <dbReference type="Proteomes" id="UP000321570"/>
    </source>
</evidence>
<name>A0A564Z621_HYMDI</name>
<dbReference type="Proteomes" id="UP000321570">
    <property type="component" value="Unassembled WGS sequence"/>
</dbReference>
<proteinExistence type="predicted"/>
<dbReference type="AlphaFoldDB" id="A0A564Z621"/>
<accession>A0A564Z621</accession>
<evidence type="ECO:0000256" key="1">
    <source>
        <dbReference type="SAM" id="Phobius"/>
    </source>
</evidence>
<keyword evidence="1" id="KW-0812">Transmembrane</keyword>
<keyword evidence="1" id="KW-1133">Transmembrane helix</keyword>
<sequence length="112" mass="12951">MLIPFLPLLSPCFYSTSIGILLRIFIPPHILLLAGCWFYHLTDHWFNSLGDALLSKFWFSSSHCFFMSSFAAEVANIRFMRTKSPEVQTITKPAYSWNFIENDIVSLEIRLA</sequence>
<keyword evidence="3" id="KW-1185">Reference proteome</keyword>
<organism evidence="2 3">
    <name type="scientific">Hymenolepis diminuta</name>
    <name type="common">Rat tapeworm</name>
    <dbReference type="NCBI Taxonomy" id="6216"/>
    <lineage>
        <taxon>Eukaryota</taxon>
        <taxon>Metazoa</taxon>
        <taxon>Spiralia</taxon>
        <taxon>Lophotrochozoa</taxon>
        <taxon>Platyhelminthes</taxon>
        <taxon>Cestoda</taxon>
        <taxon>Eucestoda</taxon>
        <taxon>Cyclophyllidea</taxon>
        <taxon>Hymenolepididae</taxon>
        <taxon>Hymenolepis</taxon>
    </lineage>
</organism>
<dbReference type="EMBL" id="CABIJS010000666">
    <property type="protein sequence ID" value="VUZ54961.1"/>
    <property type="molecule type" value="Genomic_DNA"/>
</dbReference>